<dbReference type="EMBL" id="QVQW01000001">
    <property type="protein sequence ID" value="RKU49364.1"/>
    <property type="molecule type" value="Genomic_DNA"/>
</dbReference>
<keyword evidence="7" id="KW-1015">Disulfide bond</keyword>
<feature type="region of interest" description="Disordered" evidence="9">
    <location>
        <begin position="109"/>
        <end position="145"/>
    </location>
</feature>
<keyword evidence="13" id="KW-1185">Reference proteome</keyword>
<keyword evidence="5" id="KW-0325">Glycoprotein</keyword>
<keyword evidence="5" id="KW-0336">GPI-anchor</keyword>
<sequence>MTLKIRTLLLLLLPLSLAQQYFINLVPGYTALPACAQNPVSTIVRGMVSGCGNTQYSSYSCFCTASSAKFVSVISSSVAENCPPTSSMLVSSALDVFADYCRLGGETGPASATTTTTTSVTRTTSASATATAGSRTGLAPIPSSTSNAGSLGKPTLNKVYVFALSSVMLGTLRL</sequence>
<evidence type="ECO:0000256" key="7">
    <source>
        <dbReference type="ARBA" id="ARBA00023157"/>
    </source>
</evidence>
<evidence type="ECO:0000256" key="2">
    <source>
        <dbReference type="ARBA" id="ARBA00004613"/>
    </source>
</evidence>
<feature type="compositionally biased region" description="Low complexity" evidence="9">
    <location>
        <begin position="109"/>
        <end position="137"/>
    </location>
</feature>
<dbReference type="STRING" id="177199.A0A420YNB4"/>
<protein>
    <recommendedName>
        <fullName evidence="11">CFEM domain-containing protein</fullName>
    </recommendedName>
</protein>
<comment type="caution">
    <text evidence="12">The sequence shown here is derived from an EMBL/GenBank/DDBJ whole genome shotgun (WGS) entry which is preliminary data.</text>
</comment>
<keyword evidence="8" id="KW-0449">Lipoprotein</keyword>
<evidence type="ECO:0000256" key="9">
    <source>
        <dbReference type="SAM" id="MobiDB-lite"/>
    </source>
</evidence>
<feature type="domain" description="CFEM" evidence="11">
    <location>
        <begin position="29"/>
        <end position="101"/>
    </location>
</feature>
<evidence type="ECO:0000313" key="13">
    <source>
        <dbReference type="Proteomes" id="UP000275385"/>
    </source>
</evidence>
<dbReference type="Proteomes" id="UP000275385">
    <property type="component" value="Unassembled WGS sequence"/>
</dbReference>
<feature type="signal peptide" evidence="10">
    <location>
        <begin position="1"/>
        <end position="18"/>
    </location>
</feature>
<feature type="chain" id="PRO_5019495781" description="CFEM domain-containing protein" evidence="10">
    <location>
        <begin position="19"/>
        <end position="174"/>
    </location>
</feature>
<accession>A0A420YNB4</accession>
<comment type="subcellular location">
    <subcellularLocation>
        <location evidence="1">Membrane</location>
        <topology evidence="1">Lipid-anchor</topology>
        <topology evidence="1">GPI-anchor</topology>
    </subcellularLocation>
    <subcellularLocation>
        <location evidence="2">Secreted</location>
    </subcellularLocation>
</comment>
<dbReference type="Pfam" id="PF05730">
    <property type="entry name" value="CFEM"/>
    <property type="match status" value="1"/>
</dbReference>
<evidence type="ECO:0000256" key="1">
    <source>
        <dbReference type="ARBA" id="ARBA00004589"/>
    </source>
</evidence>
<dbReference type="GO" id="GO:0098552">
    <property type="term" value="C:side of membrane"/>
    <property type="evidence" value="ECO:0007669"/>
    <property type="project" value="UniProtKB-KW"/>
</dbReference>
<name>A0A420YNB4_9PEZI</name>
<evidence type="ECO:0000259" key="11">
    <source>
        <dbReference type="Pfam" id="PF05730"/>
    </source>
</evidence>
<evidence type="ECO:0000256" key="5">
    <source>
        <dbReference type="ARBA" id="ARBA00022622"/>
    </source>
</evidence>
<keyword evidence="4" id="KW-0964">Secreted</keyword>
<dbReference type="GO" id="GO:0005576">
    <property type="term" value="C:extracellular region"/>
    <property type="evidence" value="ECO:0007669"/>
    <property type="project" value="UniProtKB-SubCell"/>
</dbReference>
<dbReference type="AlphaFoldDB" id="A0A420YNB4"/>
<keyword evidence="6 10" id="KW-0732">Signal</keyword>
<evidence type="ECO:0000313" key="12">
    <source>
        <dbReference type="EMBL" id="RKU49364.1"/>
    </source>
</evidence>
<dbReference type="OrthoDB" id="3794517at2759"/>
<keyword evidence="5" id="KW-0472">Membrane</keyword>
<evidence type="ECO:0000256" key="10">
    <source>
        <dbReference type="SAM" id="SignalP"/>
    </source>
</evidence>
<reference evidence="12 13" key="1">
    <citation type="submission" date="2018-08" db="EMBL/GenBank/DDBJ databases">
        <title>Draft genome of the lignicolous fungus Coniochaeta pulveracea.</title>
        <authorList>
            <person name="Borstlap C.J."/>
            <person name="De Witt R.N."/>
            <person name="Botha A."/>
            <person name="Volschenk H."/>
        </authorList>
    </citation>
    <scope>NUCLEOTIDE SEQUENCE [LARGE SCALE GENOMIC DNA]</scope>
    <source>
        <strain evidence="12 13">CAB683</strain>
    </source>
</reference>
<evidence type="ECO:0000256" key="4">
    <source>
        <dbReference type="ARBA" id="ARBA00022525"/>
    </source>
</evidence>
<evidence type="ECO:0000256" key="3">
    <source>
        <dbReference type="ARBA" id="ARBA00010031"/>
    </source>
</evidence>
<evidence type="ECO:0000256" key="6">
    <source>
        <dbReference type="ARBA" id="ARBA00022729"/>
    </source>
</evidence>
<gene>
    <name evidence="12" type="ORF">DL546_001456</name>
</gene>
<evidence type="ECO:0000256" key="8">
    <source>
        <dbReference type="ARBA" id="ARBA00023288"/>
    </source>
</evidence>
<dbReference type="InterPro" id="IPR008427">
    <property type="entry name" value="Extracellular_membr_CFEM_dom"/>
</dbReference>
<comment type="similarity">
    <text evidence="3">Belongs to the RBT5 family.</text>
</comment>
<proteinExistence type="inferred from homology"/>
<organism evidence="12 13">
    <name type="scientific">Coniochaeta pulveracea</name>
    <dbReference type="NCBI Taxonomy" id="177199"/>
    <lineage>
        <taxon>Eukaryota</taxon>
        <taxon>Fungi</taxon>
        <taxon>Dikarya</taxon>
        <taxon>Ascomycota</taxon>
        <taxon>Pezizomycotina</taxon>
        <taxon>Sordariomycetes</taxon>
        <taxon>Sordariomycetidae</taxon>
        <taxon>Coniochaetales</taxon>
        <taxon>Coniochaetaceae</taxon>
        <taxon>Coniochaeta</taxon>
    </lineage>
</organism>